<dbReference type="Gene3D" id="3.40.50.300">
    <property type="entry name" value="P-loop containing nucleotide triphosphate hydrolases"/>
    <property type="match status" value="1"/>
</dbReference>
<keyword evidence="12" id="KW-0614">Plasmid</keyword>
<evidence type="ECO:0000256" key="3">
    <source>
        <dbReference type="ARBA" id="ARBA00022692"/>
    </source>
</evidence>
<dbReference type="GO" id="GO:0005886">
    <property type="term" value="C:plasma membrane"/>
    <property type="evidence" value="ECO:0007669"/>
    <property type="project" value="UniProtKB-SubCell"/>
</dbReference>
<keyword evidence="3 9" id="KW-0812">Transmembrane</keyword>
<organism evidence="12 13">
    <name type="scientific">Neorhizobium galegae bv. officinalis bv. officinalis str. HAMBI 1141</name>
    <dbReference type="NCBI Taxonomy" id="1028801"/>
    <lineage>
        <taxon>Bacteria</taxon>
        <taxon>Pseudomonadati</taxon>
        <taxon>Pseudomonadota</taxon>
        <taxon>Alphaproteobacteria</taxon>
        <taxon>Hyphomicrobiales</taxon>
        <taxon>Rhizobiaceae</taxon>
        <taxon>Rhizobium/Agrobacterium group</taxon>
        <taxon>Neorhizobium</taxon>
    </lineage>
</organism>
<accession>A0A068TGS8</accession>
<evidence type="ECO:0000256" key="5">
    <source>
        <dbReference type="ARBA" id="ARBA00022840"/>
    </source>
</evidence>
<dbReference type="PROSITE" id="PS00211">
    <property type="entry name" value="ABC_TRANSPORTER_1"/>
    <property type="match status" value="1"/>
</dbReference>
<evidence type="ECO:0000256" key="4">
    <source>
        <dbReference type="ARBA" id="ARBA00022741"/>
    </source>
</evidence>
<dbReference type="PANTHER" id="PTHR24221">
    <property type="entry name" value="ATP-BINDING CASSETTE SUB-FAMILY B"/>
    <property type="match status" value="1"/>
</dbReference>
<evidence type="ECO:0000313" key="13">
    <source>
        <dbReference type="Proteomes" id="UP000028186"/>
    </source>
</evidence>
<keyword evidence="6 9" id="KW-1133">Transmembrane helix</keyword>
<feature type="domain" description="ABC transporter" evidence="10">
    <location>
        <begin position="343"/>
        <end position="576"/>
    </location>
</feature>
<dbReference type="CDD" id="cd18552">
    <property type="entry name" value="ABC_6TM_MsbA_like"/>
    <property type="match status" value="1"/>
</dbReference>
<comment type="function">
    <text evidence="8">Part of an ABC transporter complex. Transmembrane domains (TMD) form a pore in the inner membrane and the ATP-binding domain (NBD) is responsible for energy generation.</text>
</comment>
<dbReference type="HOGENOM" id="CLU_000604_84_3_5"/>
<comment type="subcellular location">
    <subcellularLocation>
        <location evidence="1">Cell membrane</location>
        <topology evidence="1">Multi-pass membrane protein</topology>
    </subcellularLocation>
</comment>
<dbReference type="InterPro" id="IPR003593">
    <property type="entry name" value="AAA+_ATPase"/>
</dbReference>
<dbReference type="PROSITE" id="PS50893">
    <property type="entry name" value="ABC_TRANSPORTER_2"/>
    <property type="match status" value="1"/>
</dbReference>
<dbReference type="InterPro" id="IPR036640">
    <property type="entry name" value="ABC1_TM_sf"/>
</dbReference>
<feature type="transmembrane region" description="Helical" evidence="9">
    <location>
        <begin position="166"/>
        <end position="184"/>
    </location>
</feature>
<dbReference type="Proteomes" id="UP000028186">
    <property type="component" value="Plasmid pHAMBI1141a"/>
</dbReference>
<feature type="transmembrane region" description="Helical" evidence="9">
    <location>
        <begin position="252"/>
        <end position="272"/>
    </location>
</feature>
<dbReference type="PANTHER" id="PTHR24221:SF654">
    <property type="entry name" value="ATP-BINDING CASSETTE SUB-FAMILY B MEMBER 6"/>
    <property type="match status" value="1"/>
</dbReference>
<protein>
    <submittedName>
        <fullName evidence="12">ATP-coupled transporter</fullName>
    </submittedName>
</protein>
<dbReference type="PATRIC" id="fig|1028801.3.peg.5069"/>
<dbReference type="Pfam" id="PF00005">
    <property type="entry name" value="ABC_tran"/>
    <property type="match status" value="1"/>
</dbReference>
<dbReference type="KEGG" id="ngl:RG1141_PA04740"/>
<evidence type="ECO:0000256" key="9">
    <source>
        <dbReference type="SAM" id="Phobius"/>
    </source>
</evidence>
<feature type="transmembrane region" description="Helical" evidence="9">
    <location>
        <begin position="62"/>
        <end position="80"/>
    </location>
</feature>
<proteinExistence type="inferred from homology"/>
<evidence type="ECO:0000259" key="11">
    <source>
        <dbReference type="PROSITE" id="PS50929"/>
    </source>
</evidence>
<gene>
    <name evidence="12" type="ORF">RG1141_PA04740</name>
</gene>
<dbReference type="SUPFAM" id="SSF90123">
    <property type="entry name" value="ABC transporter transmembrane region"/>
    <property type="match status" value="1"/>
</dbReference>
<dbReference type="GO" id="GO:0140359">
    <property type="term" value="F:ABC-type transporter activity"/>
    <property type="evidence" value="ECO:0007669"/>
    <property type="project" value="InterPro"/>
</dbReference>
<evidence type="ECO:0000259" key="10">
    <source>
        <dbReference type="PROSITE" id="PS50893"/>
    </source>
</evidence>
<evidence type="ECO:0000256" key="2">
    <source>
        <dbReference type="ARBA" id="ARBA00005417"/>
    </source>
</evidence>
<dbReference type="GO" id="GO:0005524">
    <property type="term" value="F:ATP binding"/>
    <property type="evidence" value="ECO:0007669"/>
    <property type="project" value="UniProtKB-KW"/>
</dbReference>
<dbReference type="Gene3D" id="1.20.1560.10">
    <property type="entry name" value="ABC transporter type 1, transmembrane domain"/>
    <property type="match status" value="1"/>
</dbReference>
<evidence type="ECO:0000256" key="6">
    <source>
        <dbReference type="ARBA" id="ARBA00022989"/>
    </source>
</evidence>
<dbReference type="InterPro" id="IPR017871">
    <property type="entry name" value="ABC_transporter-like_CS"/>
</dbReference>
<name>A0A068TGS8_NEOGA</name>
<dbReference type="InterPro" id="IPR027417">
    <property type="entry name" value="P-loop_NTPase"/>
</dbReference>
<evidence type="ECO:0000256" key="8">
    <source>
        <dbReference type="ARBA" id="ARBA00024725"/>
    </source>
</evidence>
<keyword evidence="4" id="KW-0547">Nucleotide-binding</keyword>
<feature type="transmembrane region" description="Helical" evidence="9">
    <location>
        <begin position="137"/>
        <end position="160"/>
    </location>
</feature>
<dbReference type="Pfam" id="PF00664">
    <property type="entry name" value="ABC_membrane"/>
    <property type="match status" value="1"/>
</dbReference>
<dbReference type="SUPFAM" id="SSF52540">
    <property type="entry name" value="P-loop containing nucleoside triphosphate hydrolases"/>
    <property type="match status" value="1"/>
</dbReference>
<dbReference type="PROSITE" id="PS50929">
    <property type="entry name" value="ABC_TM1F"/>
    <property type="match status" value="1"/>
</dbReference>
<dbReference type="AlphaFoldDB" id="A0A068TGS8"/>
<dbReference type="SMART" id="SM00382">
    <property type="entry name" value="AAA"/>
    <property type="match status" value="1"/>
</dbReference>
<dbReference type="InterPro" id="IPR011527">
    <property type="entry name" value="ABC1_TM_dom"/>
</dbReference>
<comment type="similarity">
    <text evidence="2">Belongs to the ABC transporter superfamily.</text>
</comment>
<dbReference type="GO" id="GO:0016887">
    <property type="term" value="F:ATP hydrolysis activity"/>
    <property type="evidence" value="ECO:0007669"/>
    <property type="project" value="InterPro"/>
</dbReference>
<dbReference type="GO" id="GO:0034040">
    <property type="term" value="F:ATPase-coupled lipid transmembrane transporter activity"/>
    <property type="evidence" value="ECO:0007669"/>
    <property type="project" value="TreeGrafter"/>
</dbReference>
<evidence type="ECO:0000256" key="7">
    <source>
        <dbReference type="ARBA" id="ARBA00023136"/>
    </source>
</evidence>
<evidence type="ECO:0000256" key="1">
    <source>
        <dbReference type="ARBA" id="ARBA00004651"/>
    </source>
</evidence>
<geneLocation type="plasmid" evidence="13">
    <name>II</name>
</geneLocation>
<sequence length="582" mass="64237">MKEKYSTATVIKRVLAENAREYAGRYLLAVACLATLSLSTAFTAWIMKWVVNGAFVDRRPDLVWATCIAIFFAFFLRGLANYGQAVILSKISNNISARYQMLAYSHLMSCSVEYFNQIRSGQIVSRINYSILGVRNIMNIAVTSSVRDILTFLSLIGVMFLQEPLLTLSVFIGSPPLIFGLRYLSKRIRSATRDAVQTGGHIFSAMQETMQGISVVKAFTMENALEKKVGDLIETAERRNNRIVRISERTAPLIEIFAGLVVASIVAFAAYRSIYYDVPPGGFMSFLTALLLAYDPAKRIARLPTQLQNAVTSAEMIYEFLDMEPRQLDKPEAKPLIVTQGQIEFRNVTFGYGNDKVLRDINFIAEGGKATALIGPSGAGKSTIITLIPRFFDPEAGCILIDGQDIAGVTKQSLREQLAYVSQQAYMFAGTIRDNIRYGRPEATDAEVEQAARLAFAHDFILAQSEGYETQVGENGVTLSGGQRQRLSIARALVRNAPILLLDEATSALDSESEASVQRALDHVMIGRTVIVIAHRLSTIRSADKIIVVQQGRVLQVGNHESLSKEEDGLYARLQNIGKEAV</sequence>
<dbReference type="InterPro" id="IPR039421">
    <property type="entry name" value="Type_1_exporter"/>
</dbReference>
<feature type="domain" description="ABC transmembrane type-1" evidence="11">
    <location>
        <begin position="27"/>
        <end position="309"/>
    </location>
</feature>
<dbReference type="RefSeq" id="WP_040124436.1">
    <property type="nucleotide sequence ID" value="NZ_HG938356.1"/>
</dbReference>
<dbReference type="eggNOG" id="COG1132">
    <property type="taxonomic scope" value="Bacteria"/>
</dbReference>
<keyword evidence="5" id="KW-0067">ATP-binding</keyword>
<dbReference type="EMBL" id="HG938356">
    <property type="protein sequence ID" value="CDN57309.1"/>
    <property type="molecule type" value="Genomic_DNA"/>
</dbReference>
<dbReference type="FunFam" id="3.40.50.300:FF:000218">
    <property type="entry name" value="Multidrug ABC transporter ATP-binding protein"/>
    <property type="match status" value="1"/>
</dbReference>
<evidence type="ECO:0000313" key="12">
    <source>
        <dbReference type="EMBL" id="CDN57309.1"/>
    </source>
</evidence>
<reference evidence="13" key="1">
    <citation type="journal article" date="2014" name="BMC Genomics">
        <title>Genome sequencing of two Neorhizobium galegae strains reveals a noeT gene responsible for the unusual acetylation of the nodulation factors.</title>
        <authorList>
            <person name="Osterman J."/>
            <person name="Marsh J."/>
            <person name="Laine P.K."/>
            <person name="Zeng Z."/>
            <person name="Alatalo E."/>
            <person name="Sullivan J.T."/>
            <person name="Young J.P."/>
            <person name="Thomas-Oates J."/>
            <person name="Paulin L."/>
            <person name="Lindstrom K."/>
        </authorList>
    </citation>
    <scope>NUCLEOTIDE SEQUENCE [LARGE SCALE GENOMIC DNA]</scope>
    <source>
        <strain evidence="13">HAMBI 1141</strain>
        <plasmid evidence="13">II</plasmid>
    </source>
</reference>
<dbReference type="InterPro" id="IPR003439">
    <property type="entry name" value="ABC_transporter-like_ATP-bd"/>
</dbReference>
<keyword evidence="7 9" id="KW-0472">Membrane</keyword>
<feature type="transmembrane region" description="Helical" evidence="9">
    <location>
        <begin position="26"/>
        <end position="50"/>
    </location>
</feature>